<evidence type="ECO:0000256" key="3">
    <source>
        <dbReference type="ARBA" id="ARBA00023082"/>
    </source>
</evidence>
<comment type="similarity">
    <text evidence="1">Belongs to the sigma-70 factor family. ECF subfamily.</text>
</comment>
<protein>
    <submittedName>
        <fullName evidence="8">RNA polymerase sigma factor</fullName>
    </submittedName>
</protein>
<sequence length="179" mass="20639">MVSENENHKILNSFFKEEYHSLKAYVNARIDNAAHRDAEDVIQDVAFKLFSKADSLSPIDNITGYVYHAIRNKVIDLLRKKKPNVPFEDEMEQRLMDFSELVYGTTDDPYPEDLKVALKRAIANLKPVYRDIIVAIDFEGYSYKELSEETGVPAGTLMSRRHRALSLLLKELETQKTKI</sequence>
<evidence type="ECO:0000256" key="2">
    <source>
        <dbReference type="ARBA" id="ARBA00023015"/>
    </source>
</evidence>
<feature type="domain" description="RNA polymerase sigma factor 70 region 4 type 2" evidence="7">
    <location>
        <begin position="117"/>
        <end position="167"/>
    </location>
</feature>
<dbReference type="SUPFAM" id="SSF88659">
    <property type="entry name" value="Sigma3 and sigma4 domains of RNA polymerase sigma factors"/>
    <property type="match status" value="1"/>
</dbReference>
<name>A0A967AZH4_9FLAO</name>
<dbReference type="InterPro" id="IPR014284">
    <property type="entry name" value="RNA_pol_sigma-70_dom"/>
</dbReference>
<evidence type="ECO:0000256" key="1">
    <source>
        <dbReference type="ARBA" id="ARBA00010641"/>
    </source>
</evidence>
<dbReference type="GO" id="GO:0016987">
    <property type="term" value="F:sigma factor activity"/>
    <property type="evidence" value="ECO:0007669"/>
    <property type="project" value="UniProtKB-KW"/>
</dbReference>
<dbReference type="Gene3D" id="1.10.1740.10">
    <property type="match status" value="1"/>
</dbReference>
<evidence type="ECO:0000256" key="4">
    <source>
        <dbReference type="ARBA" id="ARBA00023125"/>
    </source>
</evidence>
<dbReference type="PANTHER" id="PTHR43133:SF8">
    <property type="entry name" value="RNA POLYMERASE SIGMA FACTOR HI_1459-RELATED"/>
    <property type="match status" value="1"/>
</dbReference>
<dbReference type="SUPFAM" id="SSF88946">
    <property type="entry name" value="Sigma2 domain of RNA polymerase sigma factors"/>
    <property type="match status" value="1"/>
</dbReference>
<dbReference type="InterPro" id="IPR039425">
    <property type="entry name" value="RNA_pol_sigma-70-like"/>
</dbReference>
<reference evidence="8" key="1">
    <citation type="submission" date="2019-07" db="EMBL/GenBank/DDBJ databases">
        <authorList>
            <person name="De-Chao Zhang Q."/>
        </authorList>
    </citation>
    <scope>NUCLEOTIDE SEQUENCE</scope>
    <source>
        <strain evidence="8">TP-CH-4</strain>
    </source>
</reference>
<evidence type="ECO:0000259" key="7">
    <source>
        <dbReference type="Pfam" id="PF08281"/>
    </source>
</evidence>
<dbReference type="Pfam" id="PF04542">
    <property type="entry name" value="Sigma70_r2"/>
    <property type="match status" value="1"/>
</dbReference>
<keyword evidence="3" id="KW-0731">Sigma factor</keyword>
<evidence type="ECO:0000313" key="8">
    <source>
        <dbReference type="EMBL" id="NHF60402.1"/>
    </source>
</evidence>
<dbReference type="NCBIfam" id="TIGR02937">
    <property type="entry name" value="sigma70-ECF"/>
    <property type="match status" value="1"/>
</dbReference>
<feature type="domain" description="RNA polymerase sigma-70 region 2" evidence="6">
    <location>
        <begin position="22"/>
        <end position="82"/>
    </location>
</feature>
<dbReference type="Pfam" id="PF08281">
    <property type="entry name" value="Sigma70_r4_2"/>
    <property type="match status" value="1"/>
</dbReference>
<dbReference type="InterPro" id="IPR013325">
    <property type="entry name" value="RNA_pol_sigma_r2"/>
</dbReference>
<dbReference type="Gene3D" id="1.10.10.10">
    <property type="entry name" value="Winged helix-like DNA-binding domain superfamily/Winged helix DNA-binding domain"/>
    <property type="match status" value="1"/>
</dbReference>
<comment type="caution">
    <text evidence="8">The sequence shown here is derived from an EMBL/GenBank/DDBJ whole genome shotgun (WGS) entry which is preliminary data.</text>
</comment>
<dbReference type="InterPro" id="IPR036388">
    <property type="entry name" value="WH-like_DNA-bd_sf"/>
</dbReference>
<reference evidence="8" key="2">
    <citation type="submission" date="2020-03" db="EMBL/GenBank/DDBJ databases">
        <title>Flavobacteriaceae bacterium strain TP-CH-4, a member of the family Flavobacteriaceae isolated from a deep-sea seamount.</title>
        <authorList>
            <person name="Zhang D.-C."/>
        </authorList>
    </citation>
    <scope>NUCLEOTIDE SEQUENCE</scope>
    <source>
        <strain evidence="8">TP-CH-4</strain>
    </source>
</reference>
<organism evidence="8 9">
    <name type="scientific">Pelagihabitans pacificus</name>
    <dbReference type="NCBI Taxonomy" id="2696054"/>
    <lineage>
        <taxon>Bacteria</taxon>
        <taxon>Pseudomonadati</taxon>
        <taxon>Bacteroidota</taxon>
        <taxon>Flavobacteriia</taxon>
        <taxon>Flavobacteriales</taxon>
        <taxon>Flavobacteriaceae</taxon>
        <taxon>Pelagihabitans</taxon>
    </lineage>
</organism>
<proteinExistence type="inferred from homology"/>
<dbReference type="InterPro" id="IPR007627">
    <property type="entry name" value="RNA_pol_sigma70_r2"/>
</dbReference>
<keyword evidence="4" id="KW-0238">DNA-binding</keyword>
<keyword evidence="5" id="KW-0804">Transcription</keyword>
<evidence type="ECO:0000313" key="9">
    <source>
        <dbReference type="Proteomes" id="UP000707206"/>
    </source>
</evidence>
<evidence type="ECO:0000259" key="6">
    <source>
        <dbReference type="Pfam" id="PF04542"/>
    </source>
</evidence>
<gene>
    <name evidence="8" type="ORF">FK220_013695</name>
</gene>
<dbReference type="GO" id="GO:0006352">
    <property type="term" value="P:DNA-templated transcription initiation"/>
    <property type="evidence" value="ECO:0007669"/>
    <property type="project" value="InterPro"/>
</dbReference>
<dbReference type="InterPro" id="IPR013324">
    <property type="entry name" value="RNA_pol_sigma_r3/r4-like"/>
</dbReference>
<dbReference type="PANTHER" id="PTHR43133">
    <property type="entry name" value="RNA POLYMERASE ECF-TYPE SIGMA FACTO"/>
    <property type="match status" value="1"/>
</dbReference>
<dbReference type="AlphaFoldDB" id="A0A967AZH4"/>
<dbReference type="GO" id="GO:0003677">
    <property type="term" value="F:DNA binding"/>
    <property type="evidence" value="ECO:0007669"/>
    <property type="project" value="UniProtKB-KW"/>
</dbReference>
<dbReference type="Proteomes" id="UP000707206">
    <property type="component" value="Unassembled WGS sequence"/>
</dbReference>
<evidence type="ECO:0000256" key="5">
    <source>
        <dbReference type="ARBA" id="ARBA00023163"/>
    </source>
</evidence>
<dbReference type="EMBL" id="VIKU02000004">
    <property type="protein sequence ID" value="NHF60402.1"/>
    <property type="molecule type" value="Genomic_DNA"/>
</dbReference>
<dbReference type="CDD" id="cd06171">
    <property type="entry name" value="Sigma70_r4"/>
    <property type="match status" value="1"/>
</dbReference>
<keyword evidence="9" id="KW-1185">Reference proteome</keyword>
<accession>A0A967AZH4</accession>
<keyword evidence="2" id="KW-0805">Transcription regulation</keyword>
<dbReference type="InterPro" id="IPR013249">
    <property type="entry name" value="RNA_pol_sigma70_r4_t2"/>
</dbReference>